<dbReference type="InterPro" id="IPR016047">
    <property type="entry name" value="M23ase_b-sheet_dom"/>
</dbReference>
<organism evidence="3">
    <name type="scientific">candidate division WOR-3 bacterium</name>
    <dbReference type="NCBI Taxonomy" id="2052148"/>
    <lineage>
        <taxon>Bacteria</taxon>
        <taxon>Bacteria division WOR-3</taxon>
    </lineage>
</organism>
<dbReference type="GO" id="GO:0004222">
    <property type="term" value="F:metalloendopeptidase activity"/>
    <property type="evidence" value="ECO:0007669"/>
    <property type="project" value="TreeGrafter"/>
</dbReference>
<dbReference type="InterPro" id="IPR011055">
    <property type="entry name" value="Dup_hybrid_motif"/>
</dbReference>
<keyword evidence="1" id="KW-0812">Transmembrane</keyword>
<feature type="transmembrane region" description="Helical" evidence="1">
    <location>
        <begin position="31"/>
        <end position="51"/>
    </location>
</feature>
<comment type="caution">
    <text evidence="3">The sequence shown here is derived from an EMBL/GenBank/DDBJ whole genome shotgun (WGS) entry which is preliminary data.</text>
</comment>
<sequence>MPKKYWILKLIPLSSSAEEKEIKITPFKLRLVLSLLIVFFSFLTFSAYRYITLEVDYAKTEKLARENVFLRKELKDLREKITRIDSLLEKIYEHDVNLRTLAQLDPPPPEIKEMGIGGELEEPKDPLAKEIFKNKMDLDRMLKFAEFELSSYQSIATKLEKDVKLRAHTPSIYPVNGRFTSGFGYRRDPFTGRIKFHHGVDFAAPPGTPVVAPADGVVRKIKWLSGYGLTLEIYHGYGVSTFYAHLKRVNVKVGQKIHRGDVIAFVGTTGRSTGPHLHYEVRVFGKAVNPLNYIIPPSTYYD</sequence>
<dbReference type="PANTHER" id="PTHR21666">
    <property type="entry name" value="PEPTIDASE-RELATED"/>
    <property type="match status" value="1"/>
</dbReference>
<dbReference type="AlphaFoldDB" id="A0A7C5I4M4"/>
<gene>
    <name evidence="3" type="ORF">ENL41_02145</name>
</gene>
<dbReference type="FunFam" id="2.70.70.10:FF:000006">
    <property type="entry name" value="M23 family peptidase"/>
    <property type="match status" value="1"/>
</dbReference>
<keyword evidence="1" id="KW-0472">Membrane</keyword>
<proteinExistence type="predicted"/>
<reference evidence="3" key="1">
    <citation type="journal article" date="2020" name="mSystems">
        <title>Genome- and Community-Level Interaction Insights into Carbon Utilization and Element Cycling Functions of Hydrothermarchaeota in Hydrothermal Sediment.</title>
        <authorList>
            <person name="Zhou Z."/>
            <person name="Liu Y."/>
            <person name="Xu W."/>
            <person name="Pan J."/>
            <person name="Luo Z.H."/>
            <person name="Li M."/>
        </authorList>
    </citation>
    <scope>NUCLEOTIDE SEQUENCE [LARGE SCALE GENOMIC DNA]</scope>
    <source>
        <strain evidence="3">HyVt-94</strain>
    </source>
</reference>
<evidence type="ECO:0000256" key="1">
    <source>
        <dbReference type="SAM" id="Phobius"/>
    </source>
</evidence>
<dbReference type="CDD" id="cd12797">
    <property type="entry name" value="M23_peptidase"/>
    <property type="match status" value="1"/>
</dbReference>
<accession>A0A7C5I4M4</accession>
<keyword evidence="1" id="KW-1133">Transmembrane helix</keyword>
<feature type="domain" description="M23ase beta-sheet core" evidence="2">
    <location>
        <begin position="195"/>
        <end position="290"/>
    </location>
</feature>
<dbReference type="SUPFAM" id="SSF51261">
    <property type="entry name" value="Duplicated hybrid motif"/>
    <property type="match status" value="1"/>
</dbReference>
<dbReference type="EMBL" id="DRTV01000149">
    <property type="protein sequence ID" value="HHF58207.1"/>
    <property type="molecule type" value="Genomic_DNA"/>
</dbReference>
<dbReference type="Proteomes" id="UP000886014">
    <property type="component" value="Unassembled WGS sequence"/>
</dbReference>
<dbReference type="PANTHER" id="PTHR21666:SF286">
    <property type="entry name" value="LIPOPROTEIN NLPD"/>
    <property type="match status" value="1"/>
</dbReference>
<dbReference type="Pfam" id="PF01551">
    <property type="entry name" value="Peptidase_M23"/>
    <property type="match status" value="1"/>
</dbReference>
<evidence type="ECO:0000259" key="2">
    <source>
        <dbReference type="Pfam" id="PF01551"/>
    </source>
</evidence>
<name>A0A7C5I4M4_UNCW3</name>
<dbReference type="Gene3D" id="2.70.70.10">
    <property type="entry name" value="Glucose Permease (Domain IIA)"/>
    <property type="match status" value="1"/>
</dbReference>
<dbReference type="InterPro" id="IPR050570">
    <property type="entry name" value="Cell_wall_metabolism_enzyme"/>
</dbReference>
<protein>
    <recommendedName>
        <fullName evidence="2">M23ase beta-sheet core domain-containing protein</fullName>
    </recommendedName>
</protein>
<evidence type="ECO:0000313" key="3">
    <source>
        <dbReference type="EMBL" id="HHF58207.1"/>
    </source>
</evidence>